<dbReference type="RefSeq" id="WP_114298748.1">
    <property type="nucleotide sequence ID" value="NZ_QPJT01000019.1"/>
</dbReference>
<dbReference type="PANTHER" id="PTHR22550:SF5">
    <property type="entry name" value="LEUCINE ZIPPER PROTEIN 4"/>
    <property type="match status" value="1"/>
</dbReference>
<dbReference type="EMBL" id="QPJT01000019">
    <property type="protein sequence ID" value="RCX13000.1"/>
    <property type="molecule type" value="Genomic_DNA"/>
</dbReference>
<dbReference type="Pfam" id="PF03323">
    <property type="entry name" value="GerA"/>
    <property type="match status" value="1"/>
</dbReference>
<comment type="similarity">
    <text evidence="1">Belongs to the GerABKA family.</text>
</comment>
<dbReference type="OrthoDB" id="9772630at2"/>
<keyword evidence="3" id="KW-0812">Transmembrane</keyword>
<organism evidence="4 5">
    <name type="scientific">Anaerobacterium chartisolvens</name>
    <dbReference type="NCBI Taxonomy" id="1297424"/>
    <lineage>
        <taxon>Bacteria</taxon>
        <taxon>Bacillati</taxon>
        <taxon>Bacillota</taxon>
        <taxon>Clostridia</taxon>
        <taxon>Eubacteriales</taxon>
        <taxon>Oscillospiraceae</taxon>
        <taxon>Anaerobacterium</taxon>
    </lineage>
</organism>
<feature type="transmembrane region" description="Helical" evidence="3">
    <location>
        <begin position="368"/>
        <end position="386"/>
    </location>
</feature>
<dbReference type="PANTHER" id="PTHR22550">
    <property type="entry name" value="SPORE GERMINATION PROTEIN"/>
    <property type="match status" value="1"/>
</dbReference>
<feature type="transmembrane region" description="Helical" evidence="3">
    <location>
        <begin position="342"/>
        <end position="362"/>
    </location>
</feature>
<proteinExistence type="inferred from homology"/>
<dbReference type="PIRSF" id="PIRSF005690">
    <property type="entry name" value="GerBA"/>
    <property type="match status" value="1"/>
</dbReference>
<dbReference type="Proteomes" id="UP000253034">
    <property type="component" value="Unassembled WGS sequence"/>
</dbReference>
<dbReference type="InterPro" id="IPR050768">
    <property type="entry name" value="UPF0353/GerABKA_families"/>
</dbReference>
<feature type="transmembrane region" description="Helical" evidence="3">
    <location>
        <begin position="317"/>
        <end position="335"/>
    </location>
</feature>
<feature type="transmembrane region" description="Helical" evidence="3">
    <location>
        <begin position="275"/>
        <end position="297"/>
    </location>
</feature>
<evidence type="ECO:0000313" key="5">
    <source>
        <dbReference type="Proteomes" id="UP000253034"/>
    </source>
</evidence>
<feature type="transmembrane region" description="Helical" evidence="3">
    <location>
        <begin position="398"/>
        <end position="424"/>
    </location>
</feature>
<gene>
    <name evidence="4" type="ORF">DFR58_11957</name>
</gene>
<dbReference type="GO" id="GO:0016020">
    <property type="term" value="C:membrane"/>
    <property type="evidence" value="ECO:0007669"/>
    <property type="project" value="InterPro"/>
</dbReference>
<name>A0A369AUE7_9FIRM</name>
<comment type="caution">
    <text evidence="4">The sequence shown here is derived from an EMBL/GenBank/DDBJ whole genome shotgun (WGS) entry which is preliminary data.</text>
</comment>
<evidence type="ECO:0000256" key="2">
    <source>
        <dbReference type="ARBA" id="ARBA00023136"/>
    </source>
</evidence>
<sequence length="477" mass="52887">MFRQIFQNDDTIVFHELLPLNNDNVRICVVYTVGMADQKEISKGLISAVLNSPEGSLNRENMVNSLKKQIISCGNIEINSDVDKIVGSILYGDTLIIADNCPEALIVDLKGLKLRDISEPLSENVVRGPRDAFTESLIINTSLIRRRVNNPNLKFRFDFLGTQTKTRICICHINGLSNDKILQEVNDRIKNIRLDAVLESGYIEEIIRDHPLSLFSTVGHTERPDKLVSGLLEGRIAIIVDGTPIALTVPFLFSEYFQSSEDYYNDFISGSVNRLLRWGAFFLSTSIPAIYVALTSFRKEIIPTPLLLTISASRVDVPFPTIIEMFIMVVVFEILREGGSRLPVAVGSTISFVGAVVIGDAAVNAKFVSAPIVIIVAVTGLSNFLIPKLMSSLSIVRIILLLFSGVIGFYGYLFGAICLFIHLLSMNSFGVPYMLSISSLNAFEAKDTGIRVPWWVLRFRAKKQSQIDAGEANEEKS</sequence>
<keyword evidence="3" id="KW-1133">Transmembrane helix</keyword>
<dbReference type="AlphaFoldDB" id="A0A369AUE7"/>
<dbReference type="GO" id="GO:0009847">
    <property type="term" value="P:spore germination"/>
    <property type="evidence" value="ECO:0007669"/>
    <property type="project" value="InterPro"/>
</dbReference>
<reference evidence="4 5" key="1">
    <citation type="submission" date="2018-07" db="EMBL/GenBank/DDBJ databases">
        <title>Genomic Encyclopedia of Type Strains, Phase IV (KMG-IV): sequencing the most valuable type-strain genomes for metagenomic binning, comparative biology and taxonomic classification.</title>
        <authorList>
            <person name="Goeker M."/>
        </authorList>
    </citation>
    <scope>NUCLEOTIDE SEQUENCE [LARGE SCALE GENOMIC DNA]</scope>
    <source>
        <strain evidence="4 5">DSM 27016</strain>
    </source>
</reference>
<dbReference type="InterPro" id="IPR004995">
    <property type="entry name" value="Spore_Ger"/>
</dbReference>
<evidence type="ECO:0000256" key="1">
    <source>
        <dbReference type="ARBA" id="ARBA00005278"/>
    </source>
</evidence>
<protein>
    <submittedName>
        <fullName evidence="4">Spore germination protein KA</fullName>
    </submittedName>
</protein>
<keyword evidence="5" id="KW-1185">Reference proteome</keyword>
<evidence type="ECO:0000256" key="3">
    <source>
        <dbReference type="SAM" id="Phobius"/>
    </source>
</evidence>
<accession>A0A369AUE7</accession>
<evidence type="ECO:0000313" key="4">
    <source>
        <dbReference type="EMBL" id="RCX13000.1"/>
    </source>
</evidence>
<keyword evidence="2 3" id="KW-0472">Membrane</keyword>